<dbReference type="KEGG" id="bvg:104901335"/>
<dbReference type="PANTHER" id="PTHR46871:SF1">
    <property type="entry name" value="BROMO-ADJACENT HOMOLOGY (BAH) DOMAIN-CONTAINING PROTEIN"/>
    <property type="match status" value="1"/>
</dbReference>
<dbReference type="Pfam" id="PF01426">
    <property type="entry name" value="BAH"/>
    <property type="match status" value="1"/>
</dbReference>
<dbReference type="InterPro" id="IPR043151">
    <property type="entry name" value="BAH_sf"/>
</dbReference>
<feature type="compositionally biased region" description="Basic and acidic residues" evidence="1">
    <location>
        <begin position="1"/>
        <end position="19"/>
    </location>
</feature>
<organism evidence="3 4">
    <name type="scientific">Beta vulgaris subsp. vulgaris</name>
    <name type="common">Beet</name>
    <dbReference type="NCBI Taxonomy" id="3555"/>
    <lineage>
        <taxon>Eukaryota</taxon>
        <taxon>Viridiplantae</taxon>
        <taxon>Streptophyta</taxon>
        <taxon>Embryophyta</taxon>
        <taxon>Tracheophyta</taxon>
        <taxon>Spermatophyta</taxon>
        <taxon>Magnoliopsida</taxon>
        <taxon>eudicotyledons</taxon>
        <taxon>Gunneridae</taxon>
        <taxon>Pentapetalae</taxon>
        <taxon>Caryophyllales</taxon>
        <taxon>Chenopodiaceae</taxon>
        <taxon>Betoideae</taxon>
        <taxon>Beta</taxon>
    </lineage>
</organism>
<name>A0A0J8BRN2_BETVV</name>
<dbReference type="OrthoDB" id="1922186at2759"/>
<dbReference type="OMA" id="THYWQFE"/>
<feature type="region of interest" description="Disordered" evidence="1">
    <location>
        <begin position="1"/>
        <end position="57"/>
    </location>
</feature>
<evidence type="ECO:0000313" key="3">
    <source>
        <dbReference type="EMBL" id="KMT03837.1"/>
    </source>
</evidence>
<dbReference type="SMART" id="SM00439">
    <property type="entry name" value="BAH"/>
    <property type="match status" value="1"/>
</dbReference>
<reference evidence="3 4" key="1">
    <citation type="journal article" date="2014" name="Nature">
        <title>The genome of the recently domesticated crop plant sugar beet (Beta vulgaris).</title>
        <authorList>
            <person name="Dohm J.C."/>
            <person name="Minoche A.E."/>
            <person name="Holtgrawe D."/>
            <person name="Capella-Gutierrez S."/>
            <person name="Zakrzewski F."/>
            <person name="Tafer H."/>
            <person name="Rupp O."/>
            <person name="Sorensen T.R."/>
            <person name="Stracke R."/>
            <person name="Reinhardt R."/>
            <person name="Goesmann A."/>
            <person name="Kraft T."/>
            <person name="Schulz B."/>
            <person name="Stadler P.F."/>
            <person name="Schmidt T."/>
            <person name="Gabaldon T."/>
            <person name="Lehrach H."/>
            <person name="Weisshaar B."/>
            <person name="Himmelbauer H."/>
        </authorList>
    </citation>
    <scope>NUCLEOTIDE SEQUENCE [LARGE SCALE GENOMIC DNA]</scope>
    <source>
        <tissue evidence="3">Taproot</tissue>
    </source>
</reference>
<dbReference type="EMBL" id="KQ090166">
    <property type="protein sequence ID" value="KMT03837.1"/>
    <property type="molecule type" value="Genomic_DNA"/>
</dbReference>
<evidence type="ECO:0000313" key="4">
    <source>
        <dbReference type="Proteomes" id="UP000035740"/>
    </source>
</evidence>
<sequence>MVGRRATEKTEVQDDDNRGKSKKTKVLNETEERRTDEQHNYHSEDDQEFEEGDGAQPIGEVLRVSNDGVEKKKHFKAFEFDRNRFELEDTVLVAPEEGKVKPSVTIIKDIFQTEGGSLMVCTQRFYRPEEAKNKAGGTWESRDARELFYSYHLDEVPANAVMHKCMIHCVPLHKPLLDRRQHPGFIVRKFYDYVEQQVQNLTDKECKYVLPDQHLPKE</sequence>
<evidence type="ECO:0000256" key="1">
    <source>
        <dbReference type="SAM" id="MobiDB-lite"/>
    </source>
</evidence>
<dbReference type="Gramene" id="KMT03837">
    <property type="protein sequence ID" value="KMT03837"/>
    <property type="gene ID" value="BVRB_8g188420"/>
</dbReference>
<keyword evidence="4" id="KW-1185">Reference proteome</keyword>
<gene>
    <name evidence="3" type="ORF">BVRB_8g188420</name>
</gene>
<proteinExistence type="predicted"/>
<protein>
    <recommendedName>
        <fullName evidence="2">BAH domain-containing protein</fullName>
    </recommendedName>
</protein>
<feature type="domain" description="BAH" evidence="2">
    <location>
        <begin position="83"/>
        <end position="202"/>
    </location>
</feature>
<accession>A0A0J8BRN2</accession>
<dbReference type="AlphaFoldDB" id="A0A0J8BRN2"/>
<dbReference type="PANTHER" id="PTHR46871">
    <property type="entry name" value="BROMO-ADJACENT HOMOLOGY (BAH) DOMAIN-CONTAINING PROTEIN"/>
    <property type="match status" value="1"/>
</dbReference>
<dbReference type="Gene3D" id="2.30.30.490">
    <property type="match status" value="1"/>
</dbReference>
<feature type="compositionally biased region" description="Basic and acidic residues" evidence="1">
    <location>
        <begin position="26"/>
        <end position="44"/>
    </location>
</feature>
<evidence type="ECO:0000259" key="2">
    <source>
        <dbReference type="PROSITE" id="PS51038"/>
    </source>
</evidence>
<dbReference type="GO" id="GO:0003682">
    <property type="term" value="F:chromatin binding"/>
    <property type="evidence" value="ECO:0007669"/>
    <property type="project" value="InterPro"/>
</dbReference>
<dbReference type="InterPro" id="IPR001025">
    <property type="entry name" value="BAH_dom"/>
</dbReference>
<dbReference type="PROSITE" id="PS51038">
    <property type="entry name" value="BAH"/>
    <property type="match status" value="1"/>
</dbReference>
<dbReference type="Proteomes" id="UP000035740">
    <property type="component" value="Chromosome 8"/>
</dbReference>
<dbReference type="eggNOG" id="KOG1886">
    <property type="taxonomic scope" value="Eukaryota"/>
</dbReference>